<dbReference type="AlphaFoldDB" id="A0A453IWS4"/>
<reference evidence="2" key="1">
    <citation type="journal article" date="2014" name="Science">
        <title>Ancient hybridizations among the ancestral genomes of bread wheat.</title>
        <authorList>
            <consortium name="International Wheat Genome Sequencing Consortium,"/>
            <person name="Marcussen T."/>
            <person name="Sandve S.R."/>
            <person name="Heier L."/>
            <person name="Spannagl M."/>
            <person name="Pfeifer M."/>
            <person name="Jakobsen K.S."/>
            <person name="Wulff B.B."/>
            <person name="Steuernagel B."/>
            <person name="Mayer K.F."/>
            <person name="Olsen O.A."/>
        </authorList>
    </citation>
    <scope>NUCLEOTIDE SEQUENCE [LARGE SCALE GENOMIC DNA]</scope>
    <source>
        <strain evidence="2">cv. AL8/78</strain>
    </source>
</reference>
<dbReference type="Gramene" id="AET4Gv20714600.1">
    <property type="protein sequence ID" value="AET4Gv20714600.1"/>
    <property type="gene ID" value="AET4Gv20714600"/>
</dbReference>
<dbReference type="EnsemblPlants" id="AET4Gv20714600.1">
    <property type="protein sequence ID" value="AET4Gv20714600.1"/>
    <property type="gene ID" value="AET4Gv20714600"/>
</dbReference>
<reference evidence="1" key="3">
    <citation type="journal article" date="2017" name="Nature">
        <title>Genome sequence of the progenitor of the wheat D genome Aegilops tauschii.</title>
        <authorList>
            <person name="Luo M.C."/>
            <person name="Gu Y.Q."/>
            <person name="Puiu D."/>
            <person name="Wang H."/>
            <person name="Twardziok S.O."/>
            <person name="Deal K.R."/>
            <person name="Huo N."/>
            <person name="Zhu T."/>
            <person name="Wang L."/>
            <person name="Wang Y."/>
            <person name="McGuire P.E."/>
            <person name="Liu S."/>
            <person name="Long H."/>
            <person name="Ramasamy R.K."/>
            <person name="Rodriguez J.C."/>
            <person name="Van S.L."/>
            <person name="Yuan L."/>
            <person name="Wang Z."/>
            <person name="Xia Z."/>
            <person name="Xiao L."/>
            <person name="Anderson O.D."/>
            <person name="Ouyang S."/>
            <person name="Liang Y."/>
            <person name="Zimin A.V."/>
            <person name="Pertea G."/>
            <person name="Qi P."/>
            <person name="Bennetzen J.L."/>
            <person name="Dai X."/>
            <person name="Dawson M.W."/>
            <person name="Muller H.G."/>
            <person name="Kugler K."/>
            <person name="Rivarola-Duarte L."/>
            <person name="Spannagl M."/>
            <person name="Mayer K.F.X."/>
            <person name="Lu F.H."/>
            <person name="Bevan M.W."/>
            <person name="Leroy P."/>
            <person name="Li P."/>
            <person name="You F.M."/>
            <person name="Sun Q."/>
            <person name="Liu Z."/>
            <person name="Lyons E."/>
            <person name="Wicker T."/>
            <person name="Salzberg S.L."/>
            <person name="Devos K.M."/>
            <person name="Dvorak J."/>
        </authorList>
    </citation>
    <scope>NUCLEOTIDE SEQUENCE [LARGE SCALE GENOMIC DNA]</scope>
    <source>
        <strain evidence="1">cv. AL8/78</strain>
    </source>
</reference>
<evidence type="ECO:0000313" key="2">
    <source>
        <dbReference type="Proteomes" id="UP000015105"/>
    </source>
</evidence>
<dbReference type="Proteomes" id="UP000015105">
    <property type="component" value="Chromosome 4D"/>
</dbReference>
<organism evidence="1 2">
    <name type="scientific">Aegilops tauschii subsp. strangulata</name>
    <name type="common">Goatgrass</name>
    <dbReference type="NCBI Taxonomy" id="200361"/>
    <lineage>
        <taxon>Eukaryota</taxon>
        <taxon>Viridiplantae</taxon>
        <taxon>Streptophyta</taxon>
        <taxon>Embryophyta</taxon>
        <taxon>Tracheophyta</taxon>
        <taxon>Spermatophyta</taxon>
        <taxon>Magnoliopsida</taxon>
        <taxon>Liliopsida</taxon>
        <taxon>Poales</taxon>
        <taxon>Poaceae</taxon>
        <taxon>BOP clade</taxon>
        <taxon>Pooideae</taxon>
        <taxon>Triticodae</taxon>
        <taxon>Triticeae</taxon>
        <taxon>Triticinae</taxon>
        <taxon>Aegilops</taxon>
    </lineage>
</organism>
<reference evidence="2" key="2">
    <citation type="journal article" date="2017" name="Nat. Plants">
        <title>The Aegilops tauschii genome reveals multiple impacts of transposons.</title>
        <authorList>
            <person name="Zhao G."/>
            <person name="Zou C."/>
            <person name="Li K."/>
            <person name="Wang K."/>
            <person name="Li T."/>
            <person name="Gao L."/>
            <person name="Zhang X."/>
            <person name="Wang H."/>
            <person name="Yang Z."/>
            <person name="Liu X."/>
            <person name="Jiang W."/>
            <person name="Mao L."/>
            <person name="Kong X."/>
            <person name="Jiao Y."/>
            <person name="Jia J."/>
        </authorList>
    </citation>
    <scope>NUCLEOTIDE SEQUENCE [LARGE SCALE GENOMIC DNA]</scope>
    <source>
        <strain evidence="2">cv. AL8/78</strain>
    </source>
</reference>
<accession>A0A453IWS4</accession>
<evidence type="ECO:0000313" key="1">
    <source>
        <dbReference type="EnsemblPlants" id="AET4Gv20714600.1"/>
    </source>
</evidence>
<name>A0A453IWS4_AEGTS</name>
<sequence>QTSRPFPDHADRSMHLPNRVTVVLPYTVASECNLQVCEPLQVESNVSNKLFIAGKLLKVENVST</sequence>
<keyword evidence="2" id="KW-1185">Reference proteome</keyword>
<reference evidence="1" key="4">
    <citation type="submission" date="2019-03" db="UniProtKB">
        <authorList>
            <consortium name="EnsemblPlants"/>
        </authorList>
    </citation>
    <scope>IDENTIFICATION</scope>
</reference>
<proteinExistence type="predicted"/>
<reference evidence="1" key="5">
    <citation type="journal article" date="2021" name="G3 (Bethesda)">
        <title>Aegilops tauschii genome assembly Aet v5.0 features greater sequence contiguity and improved annotation.</title>
        <authorList>
            <person name="Wang L."/>
            <person name="Zhu T."/>
            <person name="Rodriguez J.C."/>
            <person name="Deal K.R."/>
            <person name="Dubcovsky J."/>
            <person name="McGuire P.E."/>
            <person name="Lux T."/>
            <person name="Spannagl M."/>
            <person name="Mayer K.F.X."/>
            <person name="Baldrich P."/>
            <person name="Meyers B.C."/>
            <person name="Huo N."/>
            <person name="Gu Y.Q."/>
            <person name="Zhou H."/>
            <person name="Devos K.M."/>
            <person name="Bennetzen J.L."/>
            <person name="Unver T."/>
            <person name="Budak H."/>
            <person name="Gulick P.J."/>
            <person name="Galiba G."/>
            <person name="Kalapos B."/>
            <person name="Nelson D.R."/>
            <person name="Li P."/>
            <person name="You F.M."/>
            <person name="Luo M.C."/>
            <person name="Dvorak J."/>
        </authorList>
    </citation>
    <scope>NUCLEOTIDE SEQUENCE [LARGE SCALE GENOMIC DNA]</scope>
    <source>
        <strain evidence="1">cv. AL8/78</strain>
    </source>
</reference>
<protein>
    <submittedName>
        <fullName evidence="1">Uncharacterized protein</fullName>
    </submittedName>
</protein>